<sequence>MGLTSLDTLPPELYSDIVYQIAEDDMQHSILALSRACPYSPIPTQRLFEHITLTQPRQIIALNRRILLEAQPCAQYIKSIKMHCWDADAEVFLNTLKLVPEVQRLDIWVGPASFLPEHLKDMLRSPIVGLRDFTLRFRPYVQRATYLQFLKGSYFDSTLDCIASWPPKSLDNLSISQDPLKPEMVPGPSFAQPIVFFQLQSLIPLSMDAPPHFRLSLPNRPVAPHLCARSNKSTIILDLSHCKITRPDVSSLLAHFISLEHLILDDCSVLPQDASPEDWSAFGKQCALAGSQRAREREKKVKAWLDTVRAQEAATGMGRGAPTQRGKKGRKGLSTATISLRHIPIEGHATSTQFASTSFPAPPLHVQTIRILPILPTISSICLKSPRQSTAVAREEFAAGWKEGIAQVSALRQRLWLANLRHGIWVMTYEHNQEKEQALVGLVRVQEQEDFRSPVDCPPPLLCFMEEETHVGCGHAAAARSRPSGLLRTT</sequence>
<gene>
    <name evidence="1" type="ORF">BDV98DRAFT_498727</name>
</gene>
<reference evidence="1 2" key="1">
    <citation type="journal article" date="2019" name="Nat. Ecol. Evol.">
        <title>Megaphylogeny resolves global patterns of mushroom evolution.</title>
        <authorList>
            <person name="Varga T."/>
            <person name="Krizsan K."/>
            <person name="Foldi C."/>
            <person name="Dima B."/>
            <person name="Sanchez-Garcia M."/>
            <person name="Sanchez-Ramirez S."/>
            <person name="Szollosi G.J."/>
            <person name="Szarkandi J.G."/>
            <person name="Papp V."/>
            <person name="Albert L."/>
            <person name="Andreopoulos W."/>
            <person name="Angelini C."/>
            <person name="Antonin V."/>
            <person name="Barry K.W."/>
            <person name="Bougher N.L."/>
            <person name="Buchanan P."/>
            <person name="Buyck B."/>
            <person name="Bense V."/>
            <person name="Catcheside P."/>
            <person name="Chovatia M."/>
            <person name="Cooper J."/>
            <person name="Damon W."/>
            <person name="Desjardin D."/>
            <person name="Finy P."/>
            <person name="Geml J."/>
            <person name="Haridas S."/>
            <person name="Hughes K."/>
            <person name="Justo A."/>
            <person name="Karasinski D."/>
            <person name="Kautmanova I."/>
            <person name="Kiss B."/>
            <person name="Kocsube S."/>
            <person name="Kotiranta H."/>
            <person name="LaButti K.M."/>
            <person name="Lechner B.E."/>
            <person name="Liimatainen K."/>
            <person name="Lipzen A."/>
            <person name="Lukacs Z."/>
            <person name="Mihaltcheva S."/>
            <person name="Morgado L.N."/>
            <person name="Niskanen T."/>
            <person name="Noordeloos M.E."/>
            <person name="Ohm R.A."/>
            <person name="Ortiz-Santana B."/>
            <person name="Ovrebo C."/>
            <person name="Racz N."/>
            <person name="Riley R."/>
            <person name="Savchenko A."/>
            <person name="Shiryaev A."/>
            <person name="Soop K."/>
            <person name="Spirin V."/>
            <person name="Szebenyi C."/>
            <person name="Tomsovsky M."/>
            <person name="Tulloss R.E."/>
            <person name="Uehling J."/>
            <person name="Grigoriev I.V."/>
            <person name="Vagvolgyi C."/>
            <person name="Papp T."/>
            <person name="Martin F.M."/>
            <person name="Miettinen O."/>
            <person name="Hibbett D.S."/>
            <person name="Nagy L.G."/>
        </authorList>
    </citation>
    <scope>NUCLEOTIDE SEQUENCE [LARGE SCALE GENOMIC DNA]</scope>
    <source>
        <strain evidence="1 2">CBS 309.79</strain>
    </source>
</reference>
<proteinExistence type="predicted"/>
<dbReference type="EMBL" id="ML178815">
    <property type="protein sequence ID" value="TFL06130.1"/>
    <property type="molecule type" value="Genomic_DNA"/>
</dbReference>
<evidence type="ECO:0000313" key="1">
    <source>
        <dbReference type="EMBL" id="TFL06130.1"/>
    </source>
</evidence>
<evidence type="ECO:0000313" key="2">
    <source>
        <dbReference type="Proteomes" id="UP000305067"/>
    </source>
</evidence>
<organism evidence="1 2">
    <name type="scientific">Pterulicium gracile</name>
    <dbReference type="NCBI Taxonomy" id="1884261"/>
    <lineage>
        <taxon>Eukaryota</taxon>
        <taxon>Fungi</taxon>
        <taxon>Dikarya</taxon>
        <taxon>Basidiomycota</taxon>
        <taxon>Agaricomycotina</taxon>
        <taxon>Agaricomycetes</taxon>
        <taxon>Agaricomycetidae</taxon>
        <taxon>Agaricales</taxon>
        <taxon>Pleurotineae</taxon>
        <taxon>Pterulaceae</taxon>
        <taxon>Pterulicium</taxon>
    </lineage>
</organism>
<evidence type="ECO:0008006" key="3">
    <source>
        <dbReference type="Google" id="ProtNLM"/>
    </source>
</evidence>
<protein>
    <recommendedName>
        <fullName evidence="3">F-box domain-containing protein</fullName>
    </recommendedName>
</protein>
<dbReference type="AlphaFoldDB" id="A0A5C3QZ85"/>
<name>A0A5C3QZ85_9AGAR</name>
<accession>A0A5C3QZ85</accession>
<dbReference type="OrthoDB" id="3353982at2759"/>
<keyword evidence="2" id="KW-1185">Reference proteome</keyword>
<dbReference type="Proteomes" id="UP000305067">
    <property type="component" value="Unassembled WGS sequence"/>
</dbReference>